<feature type="chain" id="PRO_5038544727" description="Lipoprotein" evidence="1">
    <location>
        <begin position="22"/>
        <end position="340"/>
    </location>
</feature>
<accession>E6TRG1</accession>
<dbReference type="InterPro" id="IPR015943">
    <property type="entry name" value="WD40/YVTN_repeat-like_dom_sf"/>
</dbReference>
<evidence type="ECO:0000313" key="3">
    <source>
        <dbReference type="Proteomes" id="UP000001401"/>
    </source>
</evidence>
<reference evidence="2 3" key="1">
    <citation type="submission" date="2010-12" db="EMBL/GenBank/DDBJ databases">
        <title>Complete sequence of Bacillus cellulosilyticus DSM 2522.</title>
        <authorList>
            <consortium name="US DOE Joint Genome Institute"/>
            <person name="Lucas S."/>
            <person name="Copeland A."/>
            <person name="Lapidus A."/>
            <person name="Cheng J.-F."/>
            <person name="Bruce D."/>
            <person name="Goodwin L."/>
            <person name="Pitluck S."/>
            <person name="Chertkov O."/>
            <person name="Detter J.C."/>
            <person name="Han C."/>
            <person name="Tapia R."/>
            <person name="Land M."/>
            <person name="Hauser L."/>
            <person name="Jeffries C."/>
            <person name="Kyrpides N."/>
            <person name="Ivanova N."/>
            <person name="Mikhailova N."/>
            <person name="Brumm P."/>
            <person name="Mead D."/>
            <person name="Woyke T."/>
        </authorList>
    </citation>
    <scope>NUCLEOTIDE SEQUENCE [LARGE SCALE GENOMIC DNA]</scope>
    <source>
        <strain evidence="3">ATCC 21833 / DSM 2522 / FERM P-1141 / JCM 9156 / N-4</strain>
    </source>
</reference>
<feature type="signal peptide" evidence="1">
    <location>
        <begin position="1"/>
        <end position="21"/>
    </location>
</feature>
<evidence type="ECO:0000313" key="2">
    <source>
        <dbReference type="EMBL" id="ADU31791.1"/>
    </source>
</evidence>
<dbReference type="AlphaFoldDB" id="E6TRG1"/>
<dbReference type="RefSeq" id="WP_013490122.1">
    <property type="nucleotide sequence ID" value="NC_014829.1"/>
</dbReference>
<dbReference type="STRING" id="649639.Bcell_3550"/>
<dbReference type="EMBL" id="CP002394">
    <property type="protein sequence ID" value="ADU31791.1"/>
    <property type="molecule type" value="Genomic_DNA"/>
</dbReference>
<dbReference type="Proteomes" id="UP000001401">
    <property type="component" value="Chromosome"/>
</dbReference>
<name>E6TRG1_EVAC2</name>
<dbReference type="PROSITE" id="PS51257">
    <property type="entry name" value="PROKAR_LIPOPROTEIN"/>
    <property type="match status" value="1"/>
</dbReference>
<evidence type="ECO:0000256" key="1">
    <source>
        <dbReference type="SAM" id="SignalP"/>
    </source>
</evidence>
<proteinExistence type="predicted"/>
<evidence type="ECO:0008006" key="4">
    <source>
        <dbReference type="Google" id="ProtNLM"/>
    </source>
</evidence>
<keyword evidence="1" id="KW-0732">Signal</keyword>
<keyword evidence="3" id="KW-1185">Reference proteome</keyword>
<dbReference type="SUPFAM" id="SSF82171">
    <property type="entry name" value="DPP6 N-terminal domain-like"/>
    <property type="match status" value="1"/>
</dbReference>
<dbReference type="HOGENOM" id="CLU_815487_0_0_9"/>
<organism evidence="2 3">
    <name type="scientific">Evansella cellulosilytica (strain ATCC 21833 / DSM 2522 / FERM P-1141 / JCM 9156 / N-4)</name>
    <name type="common">Bacillus cellulosilyticus</name>
    <dbReference type="NCBI Taxonomy" id="649639"/>
    <lineage>
        <taxon>Bacteria</taxon>
        <taxon>Bacillati</taxon>
        <taxon>Bacillota</taxon>
        <taxon>Bacilli</taxon>
        <taxon>Bacillales</taxon>
        <taxon>Bacillaceae</taxon>
        <taxon>Evansella</taxon>
    </lineage>
</organism>
<dbReference type="Gene3D" id="2.130.10.10">
    <property type="entry name" value="YVTN repeat-like/Quinoprotein amine dehydrogenase"/>
    <property type="match status" value="1"/>
</dbReference>
<gene>
    <name evidence="2" type="ordered locus">Bcell_3550</name>
</gene>
<protein>
    <recommendedName>
        <fullName evidence="4">Lipoprotein</fullName>
    </recommendedName>
</protein>
<dbReference type="KEGG" id="bco:Bcell_3550"/>
<sequence precursor="true">MKKAMLFILSVLLLGVLGACSSLTSSSGIGKEVLTIDEEREQGMKFEVNADGNKIYMGLTDRGVTANDEYFVVIEDGKEKELEGDFLSHFGYFNHAGDAIINRRLGVLYVHDLSSDSIEEYELGDGAMSYGKNFLSSDNTHLLVVNDDDEYEILNLKTKERTHVGVPTINGEEYFHSTREYYTASLNEDGSVIYFSLNAEGLYKYDVATEQLEQLYVPNNVDRFYAQLTDNPNYIHIQQDGNSVIYDLSDGSDYPVDYTILGVLETGKAWYRDHDEHKVYVVDIKSGDTKEILDHSDGEGGRDFRLEAIDLSYDGSTLYYIKREEDDYLLMEKDVSSLTK</sequence>